<dbReference type="Proteomes" id="UP001189429">
    <property type="component" value="Unassembled WGS sequence"/>
</dbReference>
<organism evidence="2 3">
    <name type="scientific">Prorocentrum cordatum</name>
    <dbReference type="NCBI Taxonomy" id="2364126"/>
    <lineage>
        <taxon>Eukaryota</taxon>
        <taxon>Sar</taxon>
        <taxon>Alveolata</taxon>
        <taxon>Dinophyceae</taxon>
        <taxon>Prorocentrales</taxon>
        <taxon>Prorocentraceae</taxon>
        <taxon>Prorocentrum</taxon>
    </lineage>
</organism>
<accession>A0ABN9R6M6</accession>
<feature type="non-terminal residue" evidence="2">
    <location>
        <position position="1"/>
    </location>
</feature>
<comment type="caution">
    <text evidence="2">The sequence shown here is derived from an EMBL/GenBank/DDBJ whole genome shotgun (WGS) entry which is preliminary data.</text>
</comment>
<evidence type="ECO:0000313" key="3">
    <source>
        <dbReference type="Proteomes" id="UP001189429"/>
    </source>
</evidence>
<evidence type="ECO:0000256" key="1">
    <source>
        <dbReference type="SAM" id="MobiDB-lite"/>
    </source>
</evidence>
<dbReference type="EMBL" id="CAUYUJ010005652">
    <property type="protein sequence ID" value="CAK0814472.1"/>
    <property type="molecule type" value="Genomic_DNA"/>
</dbReference>
<keyword evidence="3" id="KW-1185">Reference proteome</keyword>
<reference evidence="2" key="1">
    <citation type="submission" date="2023-10" db="EMBL/GenBank/DDBJ databases">
        <authorList>
            <person name="Chen Y."/>
            <person name="Shah S."/>
            <person name="Dougan E. K."/>
            <person name="Thang M."/>
            <person name="Chan C."/>
        </authorList>
    </citation>
    <scope>NUCLEOTIDE SEQUENCE [LARGE SCALE GENOMIC DNA]</scope>
</reference>
<feature type="region of interest" description="Disordered" evidence="1">
    <location>
        <begin position="39"/>
        <end position="62"/>
    </location>
</feature>
<feature type="region of interest" description="Disordered" evidence="1">
    <location>
        <begin position="88"/>
        <end position="118"/>
    </location>
</feature>
<sequence length="225" mass="22698">IAILKAQLLANGQARGAAADVAMGDGAELGADAAAVERQRTRRGGNASALLSRSSHGACGNHHIEKHIEPDKQERGRIRAEMQLARPLAARPQSISDSMERAPTSMGQGKKSGAEAGRLQPAVDTSIVQMDTVLGAIGAGQPIRQQEQALVVGLQAEEAAAAAKRARQAVKAAGAPAAAAGTVGAPRQSDGLVAPAAVAAAQAAAAPAVPALDIADVGAIRQWLM</sequence>
<proteinExistence type="predicted"/>
<evidence type="ECO:0000313" key="2">
    <source>
        <dbReference type="EMBL" id="CAK0814472.1"/>
    </source>
</evidence>
<name>A0ABN9R6M6_9DINO</name>
<feature type="non-terminal residue" evidence="2">
    <location>
        <position position="225"/>
    </location>
</feature>
<protein>
    <submittedName>
        <fullName evidence="2">Uncharacterized protein</fullName>
    </submittedName>
</protein>
<gene>
    <name evidence="2" type="ORF">PCOR1329_LOCUS18058</name>
</gene>